<feature type="coiled-coil region" evidence="1">
    <location>
        <begin position="53"/>
        <end position="80"/>
    </location>
</feature>
<evidence type="ECO:0000313" key="2">
    <source>
        <dbReference type="EMBL" id="KIK53323.1"/>
    </source>
</evidence>
<dbReference type="Proteomes" id="UP000053593">
    <property type="component" value="Unassembled WGS sequence"/>
</dbReference>
<accession>A0A0D0CEC0</accession>
<dbReference type="InterPro" id="IPR036047">
    <property type="entry name" value="F-box-like_dom_sf"/>
</dbReference>
<dbReference type="AlphaFoldDB" id="A0A0D0CEC0"/>
<gene>
    <name evidence="2" type="ORF">GYMLUDRAFT_937875</name>
</gene>
<reference evidence="2 3" key="1">
    <citation type="submission" date="2014-04" db="EMBL/GenBank/DDBJ databases">
        <title>Evolutionary Origins and Diversification of the Mycorrhizal Mutualists.</title>
        <authorList>
            <consortium name="DOE Joint Genome Institute"/>
            <consortium name="Mycorrhizal Genomics Consortium"/>
            <person name="Kohler A."/>
            <person name="Kuo A."/>
            <person name="Nagy L.G."/>
            <person name="Floudas D."/>
            <person name="Copeland A."/>
            <person name="Barry K.W."/>
            <person name="Cichocki N."/>
            <person name="Veneault-Fourrey C."/>
            <person name="LaButti K."/>
            <person name="Lindquist E.A."/>
            <person name="Lipzen A."/>
            <person name="Lundell T."/>
            <person name="Morin E."/>
            <person name="Murat C."/>
            <person name="Riley R."/>
            <person name="Ohm R."/>
            <person name="Sun H."/>
            <person name="Tunlid A."/>
            <person name="Henrissat B."/>
            <person name="Grigoriev I.V."/>
            <person name="Hibbett D.S."/>
            <person name="Martin F."/>
        </authorList>
    </citation>
    <scope>NUCLEOTIDE SEQUENCE [LARGE SCALE GENOMIC DNA]</scope>
    <source>
        <strain evidence="2 3">FD-317 M1</strain>
    </source>
</reference>
<organism evidence="2 3">
    <name type="scientific">Collybiopsis luxurians FD-317 M1</name>
    <dbReference type="NCBI Taxonomy" id="944289"/>
    <lineage>
        <taxon>Eukaryota</taxon>
        <taxon>Fungi</taxon>
        <taxon>Dikarya</taxon>
        <taxon>Basidiomycota</taxon>
        <taxon>Agaricomycotina</taxon>
        <taxon>Agaricomycetes</taxon>
        <taxon>Agaricomycetidae</taxon>
        <taxon>Agaricales</taxon>
        <taxon>Marasmiineae</taxon>
        <taxon>Omphalotaceae</taxon>
        <taxon>Collybiopsis</taxon>
        <taxon>Collybiopsis luxurians</taxon>
    </lineage>
</organism>
<evidence type="ECO:0000256" key="1">
    <source>
        <dbReference type="SAM" id="Coils"/>
    </source>
</evidence>
<proteinExistence type="predicted"/>
<dbReference type="SUPFAM" id="SSF81383">
    <property type="entry name" value="F-box domain"/>
    <property type="match status" value="1"/>
</dbReference>
<sequence length="221" mass="25104">MSQPTSSASSLCWRCKNPVHGARVNINSPELYARLRSQYGATTLEVQEIDDIANLCERDLEDCEAEMTRLQSQILLLQEKQKRLRAYKTKIRSLSSPVRRIPNEILNVIFEYACDQNLIQESPWSLNSRPPLTKLTSPTISYLPALTISSTCSRWRSVARNPNLWSRLRLEVTTRPTAPGLHDPITNIIQLFLTRSAERLLEINLYILGDPQGRMPAALSS</sequence>
<name>A0A0D0CEC0_9AGAR</name>
<evidence type="ECO:0000313" key="3">
    <source>
        <dbReference type="Proteomes" id="UP000053593"/>
    </source>
</evidence>
<keyword evidence="1" id="KW-0175">Coiled coil</keyword>
<keyword evidence="3" id="KW-1185">Reference proteome</keyword>
<dbReference type="HOGENOM" id="CLU_018544_3_1_1"/>
<evidence type="ECO:0008006" key="4">
    <source>
        <dbReference type="Google" id="ProtNLM"/>
    </source>
</evidence>
<dbReference type="OrthoDB" id="3248197at2759"/>
<protein>
    <recommendedName>
        <fullName evidence="4">F-box domain-containing protein</fullName>
    </recommendedName>
</protein>
<dbReference type="EMBL" id="KN834830">
    <property type="protein sequence ID" value="KIK53323.1"/>
    <property type="molecule type" value="Genomic_DNA"/>
</dbReference>
<dbReference type="Gene3D" id="1.20.1280.50">
    <property type="match status" value="1"/>
</dbReference>